<dbReference type="STRING" id="282301.A0A267FLJ1"/>
<dbReference type="InterPro" id="IPR049176">
    <property type="entry name" value="COG5_N"/>
</dbReference>
<protein>
    <recommendedName>
        <fullName evidence="2">Conserved oligomeric Golgi complex subunit 5</fullName>
    </recommendedName>
</protein>
<evidence type="ECO:0000313" key="9">
    <source>
        <dbReference type="Proteomes" id="UP000215902"/>
    </source>
</evidence>
<accession>A0A267FLJ1</accession>
<dbReference type="AlphaFoldDB" id="A0A267FLJ1"/>
<evidence type="ECO:0000256" key="3">
    <source>
        <dbReference type="ARBA" id="ARBA00023034"/>
    </source>
</evidence>
<evidence type="ECO:0000256" key="5">
    <source>
        <dbReference type="SAM" id="MobiDB-lite"/>
    </source>
</evidence>
<gene>
    <name evidence="8" type="ORF">BOX15_Mlig034240g1</name>
</gene>
<comment type="subcellular location">
    <subcellularLocation>
        <location evidence="1">Golgi apparatus membrane</location>
        <topology evidence="1">Peripheral membrane protein</topology>
    </subcellularLocation>
</comment>
<dbReference type="EMBL" id="NIVC01000930">
    <property type="protein sequence ID" value="PAA74665.1"/>
    <property type="molecule type" value="Genomic_DNA"/>
</dbReference>
<feature type="compositionally biased region" description="Gly residues" evidence="5">
    <location>
        <begin position="283"/>
        <end position="292"/>
    </location>
</feature>
<evidence type="ECO:0000256" key="2">
    <source>
        <dbReference type="ARBA" id="ARBA00020974"/>
    </source>
</evidence>
<evidence type="ECO:0000313" key="8">
    <source>
        <dbReference type="EMBL" id="PAA74665.1"/>
    </source>
</evidence>
<dbReference type="Proteomes" id="UP000215902">
    <property type="component" value="Unassembled WGS sequence"/>
</dbReference>
<keyword evidence="4" id="KW-0472">Membrane</keyword>
<organism evidence="8 9">
    <name type="scientific">Macrostomum lignano</name>
    <dbReference type="NCBI Taxonomy" id="282301"/>
    <lineage>
        <taxon>Eukaryota</taxon>
        <taxon>Metazoa</taxon>
        <taxon>Spiralia</taxon>
        <taxon>Lophotrochozoa</taxon>
        <taxon>Platyhelminthes</taxon>
        <taxon>Rhabditophora</taxon>
        <taxon>Macrostomorpha</taxon>
        <taxon>Macrostomida</taxon>
        <taxon>Macrostomidae</taxon>
        <taxon>Macrostomum</taxon>
    </lineage>
</organism>
<dbReference type="Pfam" id="PF10392">
    <property type="entry name" value="COG5_N"/>
    <property type="match status" value="1"/>
</dbReference>
<evidence type="ECO:0000259" key="7">
    <source>
        <dbReference type="Pfam" id="PF20649"/>
    </source>
</evidence>
<evidence type="ECO:0000256" key="4">
    <source>
        <dbReference type="ARBA" id="ARBA00023136"/>
    </source>
</evidence>
<comment type="caution">
    <text evidence="8">The sequence shown here is derived from an EMBL/GenBank/DDBJ whole genome shotgun (WGS) entry which is preliminary data.</text>
</comment>
<feature type="region of interest" description="Disordered" evidence="5">
    <location>
        <begin position="277"/>
        <end position="299"/>
    </location>
</feature>
<feature type="domain" description="Conserved oligomeric Golgi complex subunit 5 N-terminal" evidence="6">
    <location>
        <begin position="13"/>
        <end position="134"/>
    </location>
</feature>
<dbReference type="InterPro" id="IPR048485">
    <property type="entry name" value="COG5_helical"/>
</dbReference>
<dbReference type="GO" id="GO:0017119">
    <property type="term" value="C:Golgi transport complex"/>
    <property type="evidence" value="ECO:0007669"/>
    <property type="project" value="InterPro"/>
</dbReference>
<dbReference type="GO" id="GO:0000139">
    <property type="term" value="C:Golgi membrane"/>
    <property type="evidence" value="ECO:0007669"/>
    <property type="project" value="UniProtKB-SubCell"/>
</dbReference>
<keyword evidence="3" id="KW-0333">Golgi apparatus</keyword>
<feature type="domain" description="Conserved oligomeric Golgi complex subunit 5 helical" evidence="7">
    <location>
        <begin position="174"/>
        <end position="403"/>
    </location>
</feature>
<proteinExistence type="predicted"/>
<dbReference type="InterPro" id="IPR019465">
    <property type="entry name" value="Cog5"/>
</dbReference>
<dbReference type="PANTHER" id="PTHR13228:SF3">
    <property type="entry name" value="CONSERVED OLIGOMERIC GOLGI COMPLEX SUBUNIT 5"/>
    <property type="match status" value="1"/>
</dbReference>
<reference evidence="8 9" key="1">
    <citation type="submission" date="2017-06" db="EMBL/GenBank/DDBJ databases">
        <title>A platform for efficient transgenesis in Macrostomum lignano, a flatworm model organism for stem cell research.</title>
        <authorList>
            <person name="Berezikov E."/>
        </authorList>
    </citation>
    <scope>NUCLEOTIDE SEQUENCE [LARGE SCALE GENOMIC DNA]</scope>
    <source>
        <strain evidence="8">DV1</strain>
        <tissue evidence="8">Whole organism</tissue>
    </source>
</reference>
<evidence type="ECO:0000259" key="6">
    <source>
        <dbReference type="Pfam" id="PF10392"/>
    </source>
</evidence>
<dbReference type="OrthoDB" id="18786at2759"/>
<dbReference type="Pfam" id="PF20649">
    <property type="entry name" value="COG5_C"/>
    <property type="match status" value="1"/>
</dbReference>
<dbReference type="PANTHER" id="PTHR13228">
    <property type="entry name" value="CONSERVED OLIGOMERIC GOLGI COMPLEX COMPONENT 5"/>
    <property type="match status" value="1"/>
</dbReference>
<sequence>MNGEEADNFLAVFEGDSFDEKSFAINVLQTQVVSEVIEKIDACIGKLESDIERHVVRHHKDLLSRASGIDTLESVLSVVQSRTDALLQGLKKIRARIGEPYARLEQRVLHLRRVQSACDFLRRSGRIFALAKKLPPQPAAGVEEAATLPEDQLGKVAQTLGDLGHQFSGLDWRGVHALEREHRRFARWREAAETRATALLADARGIGSSSAVGSVAASGAPHPQLATCLHAVFCLGRLDDCIVDLAGRVRSDLRTRIRSALDMSSLMQKTPFVSGSGQAAYGSGSGGGGGPPGRANLPAGQSAAYSQALWSGLDALNEEAISGAQFLASLRRILAKKRDPNTQRPLSDLLSPAASEAISPAGFADWLSDCLRDSLANAASASAFLKHAFEGEYPRLLKSANDLSTRLAAVDEELPPLGRAHLASFEAAYLSRSLSRLFDPVDAMFSGGQKSLNSEIEIRRIVEAMTSELTFTQVDQDLLLKIAKNVVKTVQFVCRKAEATRVADATASQVLGPPTEGQQTNASLVNMLGHLSQDLRSALLSADLPDTAVSLLDGSLAELRQLMTQTLEPLLGSVQDSLEAILLTMHQERFDQPSQQAQQQQQQQQCSLYMRELQDFVSRVAQLYLASYRQRDFLYSSLQPIACQCIEVFLLLASLVRPLAESGRLRLAADCAQLELALSPLCRRMSDLGQHYRRLRAFRPLLFQSAHHVANNPSIGEALPASLVAHLLFSRAPADMQSPHTAAGWSVSRYVSWLLDHPEESDRLRFIQGTLVAYAKSAQARGVREYAAVYPVLLTLVNAHLNAASSTDEEANVETEVPAGEGL</sequence>
<keyword evidence="9" id="KW-1185">Reference proteome</keyword>
<dbReference type="GO" id="GO:0006891">
    <property type="term" value="P:intra-Golgi vesicle-mediated transport"/>
    <property type="evidence" value="ECO:0007669"/>
    <property type="project" value="InterPro"/>
</dbReference>
<evidence type="ECO:0000256" key="1">
    <source>
        <dbReference type="ARBA" id="ARBA00004395"/>
    </source>
</evidence>
<name>A0A267FLJ1_9PLAT</name>